<dbReference type="SUPFAM" id="SSF118310">
    <property type="entry name" value="AN1-like Zinc finger"/>
    <property type="match status" value="1"/>
</dbReference>
<dbReference type="InterPro" id="IPR035896">
    <property type="entry name" value="AN1-like_Znf"/>
</dbReference>
<evidence type="ECO:0000313" key="9">
    <source>
        <dbReference type="EMBL" id="RWR82351.1"/>
    </source>
</evidence>
<name>A0A443NV16_9MAGN</name>
<organism evidence="9 10">
    <name type="scientific">Cinnamomum micranthum f. kanehirae</name>
    <dbReference type="NCBI Taxonomy" id="337451"/>
    <lineage>
        <taxon>Eukaryota</taxon>
        <taxon>Viridiplantae</taxon>
        <taxon>Streptophyta</taxon>
        <taxon>Embryophyta</taxon>
        <taxon>Tracheophyta</taxon>
        <taxon>Spermatophyta</taxon>
        <taxon>Magnoliopsida</taxon>
        <taxon>Magnoliidae</taxon>
        <taxon>Laurales</taxon>
        <taxon>Lauraceae</taxon>
        <taxon>Cinnamomum</taxon>
    </lineage>
</organism>
<dbReference type="SUPFAM" id="SSF57716">
    <property type="entry name" value="Glucocorticoid receptor-like (DNA-binding domain)"/>
    <property type="match status" value="1"/>
</dbReference>
<feature type="domain" description="A20-type" evidence="7">
    <location>
        <begin position="10"/>
        <end position="44"/>
    </location>
</feature>
<dbReference type="Proteomes" id="UP000283530">
    <property type="component" value="Unassembled WGS sequence"/>
</dbReference>
<dbReference type="InterPro" id="IPR002653">
    <property type="entry name" value="Znf_A20"/>
</dbReference>
<dbReference type="Pfam" id="PF01754">
    <property type="entry name" value="zf-A20"/>
    <property type="match status" value="1"/>
</dbReference>
<dbReference type="EMBL" id="QPKB01000004">
    <property type="protein sequence ID" value="RWR82351.1"/>
    <property type="molecule type" value="Genomic_DNA"/>
</dbReference>
<dbReference type="GO" id="GO:0008270">
    <property type="term" value="F:zinc ion binding"/>
    <property type="evidence" value="ECO:0007669"/>
    <property type="project" value="UniProtKB-KW"/>
</dbReference>
<protein>
    <submittedName>
        <fullName evidence="9">Zinc finger A20 and AN1 domain-containing protein</fullName>
    </submittedName>
</protein>
<evidence type="ECO:0000313" key="10">
    <source>
        <dbReference type="Proteomes" id="UP000283530"/>
    </source>
</evidence>
<dbReference type="STRING" id="337451.A0A443NV16"/>
<comment type="function">
    <text evidence="1">May be involved in environmental stress response.</text>
</comment>
<feature type="compositionally biased region" description="Low complexity" evidence="6">
    <location>
        <begin position="86"/>
        <end position="105"/>
    </location>
</feature>
<sequence>MAEEHRFQSPEGHHLCANNCGFFGSPATLNLCSKCYRDHCLKEEQASSAKIAVEKSLNVAGASVSSPSVDGTLTDVAVSGRNLIAPSSASSVSSSSDSAAPSEPAQPNRCSTCRKRVGLTGFRCRCGATYCGSHRYPEQHGCSFDFRAAGREEIAKANPVVKAAKLDKI</sequence>
<dbReference type="Gene3D" id="1.20.5.4770">
    <property type="match status" value="1"/>
</dbReference>
<evidence type="ECO:0000259" key="7">
    <source>
        <dbReference type="PROSITE" id="PS51036"/>
    </source>
</evidence>
<evidence type="ECO:0000256" key="2">
    <source>
        <dbReference type="ARBA" id="ARBA00022723"/>
    </source>
</evidence>
<feature type="domain" description="AN1-type" evidence="8">
    <location>
        <begin position="104"/>
        <end position="150"/>
    </location>
</feature>
<evidence type="ECO:0000256" key="3">
    <source>
        <dbReference type="ARBA" id="ARBA00022771"/>
    </source>
</evidence>
<evidence type="ECO:0000256" key="1">
    <source>
        <dbReference type="ARBA" id="ARBA00003732"/>
    </source>
</evidence>
<evidence type="ECO:0000256" key="6">
    <source>
        <dbReference type="SAM" id="MobiDB-lite"/>
    </source>
</evidence>
<evidence type="ECO:0000256" key="4">
    <source>
        <dbReference type="ARBA" id="ARBA00022833"/>
    </source>
</evidence>
<gene>
    <name evidence="9" type="ORF">CKAN_01106700</name>
</gene>
<dbReference type="SMART" id="SM00259">
    <property type="entry name" value="ZnF_A20"/>
    <property type="match status" value="1"/>
</dbReference>
<reference evidence="9 10" key="1">
    <citation type="journal article" date="2019" name="Nat. Plants">
        <title>Stout camphor tree genome fills gaps in understanding of flowering plant genome evolution.</title>
        <authorList>
            <person name="Chaw S.M."/>
            <person name="Liu Y.C."/>
            <person name="Wu Y.W."/>
            <person name="Wang H.Y."/>
            <person name="Lin C.I."/>
            <person name="Wu C.S."/>
            <person name="Ke H.M."/>
            <person name="Chang L.Y."/>
            <person name="Hsu C.Y."/>
            <person name="Yang H.T."/>
            <person name="Sudianto E."/>
            <person name="Hsu M.H."/>
            <person name="Wu K.P."/>
            <person name="Wang L.N."/>
            <person name="Leebens-Mack J.H."/>
            <person name="Tsai I.J."/>
        </authorList>
    </citation>
    <scope>NUCLEOTIDE SEQUENCE [LARGE SCALE GENOMIC DNA]</scope>
    <source>
        <strain evidence="10">cv. Chaw 1501</strain>
        <tissue evidence="9">Young leaves</tissue>
    </source>
</reference>
<dbReference type="PROSITE" id="PS51039">
    <property type="entry name" value="ZF_AN1"/>
    <property type="match status" value="1"/>
</dbReference>
<comment type="caution">
    <text evidence="9">The sequence shown here is derived from an EMBL/GenBank/DDBJ whole genome shotgun (WGS) entry which is preliminary data.</text>
</comment>
<proteinExistence type="predicted"/>
<evidence type="ECO:0000259" key="8">
    <source>
        <dbReference type="PROSITE" id="PS51039"/>
    </source>
</evidence>
<evidence type="ECO:0000256" key="5">
    <source>
        <dbReference type="PROSITE-ProRule" id="PRU00449"/>
    </source>
</evidence>
<dbReference type="OrthoDB" id="428577at2759"/>
<dbReference type="AlphaFoldDB" id="A0A443NV16"/>
<accession>A0A443NV16</accession>
<dbReference type="Gene3D" id="4.10.1110.10">
    <property type="entry name" value="AN1-like Zinc finger"/>
    <property type="match status" value="1"/>
</dbReference>
<dbReference type="InterPro" id="IPR000058">
    <property type="entry name" value="Znf_AN1"/>
</dbReference>
<dbReference type="Pfam" id="PF01428">
    <property type="entry name" value="zf-AN1"/>
    <property type="match status" value="1"/>
</dbReference>
<feature type="region of interest" description="Disordered" evidence="6">
    <location>
        <begin position="86"/>
        <end position="109"/>
    </location>
</feature>
<keyword evidence="2" id="KW-0479">Metal-binding</keyword>
<dbReference type="PROSITE" id="PS51036">
    <property type="entry name" value="ZF_A20"/>
    <property type="match status" value="1"/>
</dbReference>
<keyword evidence="10" id="KW-1185">Reference proteome</keyword>
<dbReference type="FunFam" id="4.10.1110.10:FF:000001">
    <property type="entry name" value="Zinc finger AN1-type containing 6"/>
    <property type="match status" value="1"/>
</dbReference>
<keyword evidence="4" id="KW-0862">Zinc</keyword>
<dbReference type="SMART" id="SM00154">
    <property type="entry name" value="ZnF_AN1"/>
    <property type="match status" value="1"/>
</dbReference>
<keyword evidence="3 5" id="KW-0863">Zinc-finger</keyword>
<dbReference type="InterPro" id="IPR050652">
    <property type="entry name" value="AN1_A20_ZnFinger"/>
</dbReference>
<dbReference type="PANTHER" id="PTHR10634:SF67">
    <property type="entry name" value="AN1-TYPE ZINC FINGER PROTEIN 3"/>
    <property type="match status" value="1"/>
</dbReference>
<dbReference type="PANTHER" id="PTHR10634">
    <property type="entry name" value="AN1-TYPE ZINC FINGER PROTEIN"/>
    <property type="match status" value="1"/>
</dbReference>
<dbReference type="GO" id="GO:0003677">
    <property type="term" value="F:DNA binding"/>
    <property type="evidence" value="ECO:0007669"/>
    <property type="project" value="InterPro"/>
</dbReference>